<comment type="caution">
    <text evidence="2">The sequence shown here is derived from an EMBL/GenBank/DDBJ whole genome shotgun (WGS) entry which is preliminary data.</text>
</comment>
<evidence type="ECO:0000259" key="1">
    <source>
        <dbReference type="SMART" id="SM01142"/>
    </source>
</evidence>
<organism evidence="2 3">
    <name type="scientific">Actinopolymorpha pittospori</name>
    <dbReference type="NCBI Taxonomy" id="648752"/>
    <lineage>
        <taxon>Bacteria</taxon>
        <taxon>Bacillati</taxon>
        <taxon>Actinomycetota</taxon>
        <taxon>Actinomycetes</taxon>
        <taxon>Propionibacteriales</taxon>
        <taxon>Actinopolymorphaceae</taxon>
        <taxon>Actinopolymorpha</taxon>
    </lineage>
</organism>
<gene>
    <name evidence="2" type="ORF">HEB94_001494</name>
</gene>
<dbReference type="AlphaFoldDB" id="A0A927MQT2"/>
<reference evidence="2" key="1">
    <citation type="submission" date="2020-10" db="EMBL/GenBank/DDBJ databases">
        <title>Sequencing the genomes of 1000 actinobacteria strains.</title>
        <authorList>
            <person name="Klenk H.-P."/>
        </authorList>
    </citation>
    <scope>NUCLEOTIDE SEQUENCE</scope>
    <source>
        <strain evidence="2">DSM 45354</strain>
    </source>
</reference>
<keyword evidence="2" id="KW-0547">Nucleotide-binding</keyword>
<dbReference type="EMBL" id="JADBEM010000001">
    <property type="protein sequence ID" value="MBE1604646.1"/>
    <property type="molecule type" value="Genomic_DNA"/>
</dbReference>
<name>A0A927MQT2_9ACTN</name>
<accession>A0A927MQT2</accession>
<dbReference type="InterPro" id="IPR012961">
    <property type="entry name" value="Ski2/MTR4_C"/>
</dbReference>
<evidence type="ECO:0000313" key="3">
    <source>
        <dbReference type="Proteomes" id="UP000638648"/>
    </source>
</evidence>
<keyword evidence="2" id="KW-0378">Hydrolase</keyword>
<dbReference type="SMART" id="SM01142">
    <property type="entry name" value="DSHCT"/>
    <property type="match status" value="1"/>
</dbReference>
<feature type="domain" description="ATP-dependent RNA helicase Ski2/MTR4 C-terminal" evidence="1">
    <location>
        <begin position="16"/>
        <end position="186"/>
    </location>
</feature>
<keyword evidence="3" id="KW-1185">Reference proteome</keyword>
<evidence type="ECO:0000313" key="2">
    <source>
        <dbReference type="EMBL" id="MBE1604646.1"/>
    </source>
</evidence>
<keyword evidence="2" id="KW-0067">ATP-binding</keyword>
<keyword evidence="2" id="KW-0347">Helicase</keyword>
<sequence>MELDRVIRLLHHRGHLVNWTLAPSGQAVRRLFHPSGLLLGECLVAGVLDGLEPASLASAASWFTARSRLGGPPSTGIATPELAQRWETVRAITRAVQADEIAEGLSPTPHPEPALGVPVHRWAAGSPLDVAVGTSGVLVGDVVREIRQVAELLDQLATISGDHQTPARAAVVALRRGAVVAADEQTVSDETMPNETLSA</sequence>
<dbReference type="Proteomes" id="UP000638648">
    <property type="component" value="Unassembled WGS sequence"/>
</dbReference>
<dbReference type="GO" id="GO:0004386">
    <property type="term" value="F:helicase activity"/>
    <property type="evidence" value="ECO:0007669"/>
    <property type="project" value="UniProtKB-KW"/>
</dbReference>
<dbReference type="RefSeq" id="WP_192749147.1">
    <property type="nucleotide sequence ID" value="NZ_BAABJL010000043.1"/>
</dbReference>
<dbReference type="Pfam" id="PF08148">
    <property type="entry name" value="DSHCT"/>
    <property type="match status" value="1"/>
</dbReference>
<protein>
    <submittedName>
        <fullName evidence="2">Superfamily II RNA helicase</fullName>
    </submittedName>
</protein>
<dbReference type="Gene3D" id="1.10.3380.30">
    <property type="match status" value="1"/>
</dbReference>
<proteinExistence type="predicted"/>